<feature type="domain" description="SsuA/THI5-like" evidence="1">
    <location>
        <begin position="23"/>
        <end position="160"/>
    </location>
</feature>
<accession>A0A443K4M0</accession>
<sequence length="283" mass="29580">MKIGVHPMNLHLRLAEHWPGLFEGLSPAFVSYAEGRDTGALIARGEIDIGGTGSTPPLISQSGGLPVTYVAASAPRPANGALLVAPRSTVTGIADLRGRKVAMIDGSFHTYLLARTLEQAGMQLADVTRVEMSPARSRAALIAGEVDVWVAMAPQIDLAIAAGEARLLTLCGSTIPNRSVFWTLGTAGLPDAAIGGFVQGLVRLGREVSADPDRAAHILAGPRAEAATFAQWSKVVAGRDWTIFPADATLIAEQQAEADTLFQHGDFAQALTISTFIPAPDAA</sequence>
<accession>A0A443KP08</accession>
<dbReference type="Pfam" id="PF09084">
    <property type="entry name" value="NMT1"/>
    <property type="match status" value="1"/>
</dbReference>
<protein>
    <submittedName>
        <fullName evidence="3">ABC transporter</fullName>
    </submittedName>
</protein>
<evidence type="ECO:0000313" key="5">
    <source>
        <dbReference type="Proteomes" id="UP000285295"/>
    </source>
</evidence>
<dbReference type="PANTHER" id="PTHR30024:SF42">
    <property type="entry name" value="ALIPHATIC SULFONATES-BINDING PROTEIN-RELATED"/>
    <property type="match status" value="1"/>
</dbReference>
<dbReference type="Proteomes" id="UP000285295">
    <property type="component" value="Unassembled WGS sequence"/>
</dbReference>
<dbReference type="PANTHER" id="PTHR30024">
    <property type="entry name" value="ALIPHATIC SULFONATES-BINDING PROTEIN-RELATED"/>
    <property type="match status" value="1"/>
</dbReference>
<gene>
    <name evidence="3" type="ORF">D2T29_03405</name>
    <name evidence="2" type="ORF">D2T31_15915</name>
</gene>
<evidence type="ECO:0000313" key="4">
    <source>
        <dbReference type="Proteomes" id="UP000284451"/>
    </source>
</evidence>
<dbReference type="RefSeq" id="WP_128231343.1">
    <property type="nucleotide sequence ID" value="NZ_SAUX01000019.1"/>
</dbReference>
<evidence type="ECO:0000259" key="1">
    <source>
        <dbReference type="Pfam" id="PF09084"/>
    </source>
</evidence>
<dbReference type="EMBL" id="SAUY01000002">
    <property type="protein sequence ID" value="RWR34603.1"/>
    <property type="molecule type" value="Genomic_DNA"/>
</dbReference>
<reference evidence="4 5" key="1">
    <citation type="submission" date="2019-01" db="EMBL/GenBank/DDBJ databases">
        <title>Sinorhodobacter populi sp. nov. isolated from the symptomatic bark tissue of Populus euramericana canker.</title>
        <authorList>
            <person name="Xu G."/>
        </authorList>
    </citation>
    <scope>NUCLEOTIDE SEQUENCE [LARGE SCALE GENOMIC DNA]</scope>
    <source>
        <strain evidence="3 4">07D10-4-3</strain>
        <strain evidence="2 5">D19-10-3-21</strain>
    </source>
</reference>
<dbReference type="InterPro" id="IPR015168">
    <property type="entry name" value="SsuA/THI5"/>
</dbReference>
<comment type="caution">
    <text evidence="3">The sequence shown here is derived from an EMBL/GenBank/DDBJ whole genome shotgun (WGS) entry which is preliminary data.</text>
</comment>
<dbReference type="EMBL" id="SAUX01000019">
    <property type="protein sequence ID" value="RWR27719.1"/>
    <property type="molecule type" value="Genomic_DNA"/>
</dbReference>
<proteinExistence type="predicted"/>
<dbReference type="Gene3D" id="3.40.190.10">
    <property type="entry name" value="Periplasmic binding protein-like II"/>
    <property type="match status" value="2"/>
</dbReference>
<dbReference type="OrthoDB" id="6522570at2"/>
<evidence type="ECO:0000313" key="2">
    <source>
        <dbReference type="EMBL" id="RWR27719.1"/>
    </source>
</evidence>
<organism evidence="3 4">
    <name type="scientific">Paenirhodobacter populi</name>
    <dbReference type="NCBI Taxonomy" id="2306993"/>
    <lineage>
        <taxon>Bacteria</taxon>
        <taxon>Pseudomonadati</taxon>
        <taxon>Pseudomonadota</taxon>
        <taxon>Alphaproteobacteria</taxon>
        <taxon>Rhodobacterales</taxon>
        <taxon>Rhodobacter group</taxon>
        <taxon>Paenirhodobacter</taxon>
    </lineage>
</organism>
<dbReference type="AlphaFoldDB" id="A0A443KP08"/>
<dbReference type="SUPFAM" id="SSF53850">
    <property type="entry name" value="Periplasmic binding protein-like II"/>
    <property type="match status" value="1"/>
</dbReference>
<evidence type="ECO:0000313" key="3">
    <source>
        <dbReference type="EMBL" id="RWR34603.1"/>
    </source>
</evidence>
<reference evidence="4 5" key="2">
    <citation type="submission" date="2019-01" db="EMBL/GenBank/DDBJ databases">
        <authorList>
            <person name="Li Y."/>
        </authorList>
    </citation>
    <scope>NUCLEOTIDE SEQUENCE [LARGE SCALE GENOMIC DNA]</scope>
    <source>
        <strain evidence="3 4">07D10-4-3</strain>
        <strain evidence="2 5">D19-10-3-21</strain>
    </source>
</reference>
<dbReference type="Proteomes" id="UP000284451">
    <property type="component" value="Unassembled WGS sequence"/>
</dbReference>
<name>A0A443KP08_9RHOB</name>